<keyword evidence="2" id="KW-1185">Reference proteome</keyword>
<protein>
    <recommendedName>
        <fullName evidence="3">Major capsid protein</fullName>
    </recommendedName>
</protein>
<dbReference type="NCBIfam" id="TIGR04387">
    <property type="entry name" value="capsid_maj_N4"/>
    <property type="match status" value="1"/>
</dbReference>
<reference evidence="1 2" key="1">
    <citation type="submission" date="2017-01" db="EMBL/GenBank/DDBJ databases">
        <title>Isolation and characterization of Pectobacterium phages.</title>
        <authorList>
            <person name="Buttimer C.T.H."/>
            <person name="Lucid A."/>
            <person name="Coffey A."/>
        </authorList>
    </citation>
    <scope>NUCLEOTIDE SEQUENCE [LARGE SCALE GENOMIC DNA]</scope>
</reference>
<organism evidence="1 2">
    <name type="scientific">Pectobacterium phage vB_PatP_CB4</name>
    <dbReference type="NCBI Taxonomy" id="1958919"/>
    <lineage>
        <taxon>Viruses</taxon>
        <taxon>Duplodnaviria</taxon>
        <taxon>Heunggongvirae</taxon>
        <taxon>Uroviricota</taxon>
        <taxon>Caudoviricetes</taxon>
        <taxon>Schitoviridae</taxon>
        <taxon>Cbunavirus</taxon>
        <taxon>Cbunavirus CB4</taxon>
    </lineage>
</organism>
<dbReference type="Proteomes" id="UP000241311">
    <property type="component" value="Segment"/>
</dbReference>
<name>A0A2P0N9U9_9CAUD</name>
<evidence type="ECO:0008006" key="3">
    <source>
        <dbReference type="Google" id="ProtNLM"/>
    </source>
</evidence>
<dbReference type="EMBL" id="KY549659">
    <property type="protein sequence ID" value="AQT27929.1"/>
    <property type="molecule type" value="Genomic_DNA"/>
</dbReference>
<evidence type="ECO:0000313" key="1">
    <source>
        <dbReference type="EMBL" id="AQT27929.1"/>
    </source>
</evidence>
<evidence type="ECO:0000313" key="2">
    <source>
        <dbReference type="Proteomes" id="UP000241311"/>
    </source>
</evidence>
<proteinExistence type="predicted"/>
<dbReference type="Pfam" id="PF25209">
    <property type="entry name" value="Phage_capsid_4"/>
    <property type="match status" value="1"/>
</dbReference>
<gene>
    <name evidence="1" type="ORF">CB4_87</name>
</gene>
<sequence length="390" mass="43324">MAHQYKDPINGRESSIGPQIVTAYYQRKALEELRKEQFFTQLAHAQSIPPNFGKTIKRFHYMPILDDRNVNDEGIDATGAKIINGNLYGSSKDIGAVPGKLPVLGENGGRVNRVGVTRLELEGTFEKFGFFTEYTRDSLNFDTDADLLMHINRELLTAANQITEDALGIDLINNAGTIRYAGEATQRSELGQNDIVTYVDLMRLSIDLDNNRTPKHTTILTGTRNIDTRVVPAARYAYIGSELIPTLRAMVDLHGNPAFISAEHYAGGTTLANGEVGQIDQFRFIVNPNMFKWGGAGATLESGDDAVYYNNGENYDVFPILVVGDESFATITFQTSGNTVKFEINHKKPGDNLDRLDPYGETGFISIRWFYGFMALRPERIALVMTAAKM</sequence>
<accession>A0A2P0N9U9</accession>